<reference evidence="5" key="1">
    <citation type="journal article" date="2023" name="Proc. Natl. Acad. Sci. U.S.A.">
        <title>Genomic and structural basis for evolution of tropane alkaloid biosynthesis.</title>
        <authorList>
            <person name="Wanga Y.-J."/>
            <person name="Taina T."/>
            <person name="Yua J.-Y."/>
            <person name="Lia J."/>
            <person name="Xua B."/>
            <person name="Chenc J."/>
            <person name="D'Auriad J.C."/>
            <person name="Huanga J.-P."/>
            <person name="Huanga S.-X."/>
        </authorList>
    </citation>
    <scope>NUCLEOTIDE SEQUENCE [LARGE SCALE GENOMIC DNA]</scope>
    <source>
        <strain evidence="5">cv. KIB-2019</strain>
    </source>
</reference>
<evidence type="ECO:0000313" key="5">
    <source>
        <dbReference type="Proteomes" id="UP001152561"/>
    </source>
</evidence>
<sequence length="276" mass="31138">MILRHFHIKLQNLDIGKNVIMKWSDLKVLSSLVNLKNLNLQGNPISEKEDLAKKIKKQVPNLQILNAKPIEKAMKKGDDDENGSGSKEERKLKKNKRSGPPEEELDDHHEESTFLENDKVKKSNKYSKNGKNAADTAETVLTDPDVQKESKFKKEKINEFDKASGHKSMELKKTEKGRTSNVEDKEQAKNSSKKAKQNKASAIDDGETPFADIFVSDLSDPLTSSRKDGNHNKLQNVDAAAGVWKNKNIQLAFTRNICWEDFLRVEPCSSSHKSTL</sequence>
<comment type="caution">
    <text evidence="4">The sequence shown here is derived from an EMBL/GenBank/DDBJ whole genome shotgun (WGS) entry which is preliminary data.</text>
</comment>
<dbReference type="InterPro" id="IPR001611">
    <property type="entry name" value="Leu-rich_rpt"/>
</dbReference>
<dbReference type="Proteomes" id="UP001152561">
    <property type="component" value="Unassembled WGS sequence"/>
</dbReference>
<dbReference type="OrthoDB" id="1517790at2759"/>
<evidence type="ECO:0000256" key="3">
    <source>
        <dbReference type="SAM" id="MobiDB-lite"/>
    </source>
</evidence>
<dbReference type="SUPFAM" id="SSF52058">
    <property type="entry name" value="L domain-like"/>
    <property type="match status" value="1"/>
</dbReference>
<keyword evidence="2" id="KW-0677">Repeat</keyword>
<gene>
    <name evidence="4" type="ORF">K7X08_028460</name>
</gene>
<feature type="compositionally biased region" description="Basic and acidic residues" evidence="3">
    <location>
        <begin position="145"/>
        <end position="188"/>
    </location>
</feature>
<evidence type="ECO:0000256" key="1">
    <source>
        <dbReference type="ARBA" id="ARBA00022614"/>
    </source>
</evidence>
<organism evidence="4 5">
    <name type="scientific">Anisodus acutangulus</name>
    <dbReference type="NCBI Taxonomy" id="402998"/>
    <lineage>
        <taxon>Eukaryota</taxon>
        <taxon>Viridiplantae</taxon>
        <taxon>Streptophyta</taxon>
        <taxon>Embryophyta</taxon>
        <taxon>Tracheophyta</taxon>
        <taxon>Spermatophyta</taxon>
        <taxon>Magnoliopsida</taxon>
        <taxon>eudicotyledons</taxon>
        <taxon>Gunneridae</taxon>
        <taxon>Pentapetalae</taxon>
        <taxon>asterids</taxon>
        <taxon>lamiids</taxon>
        <taxon>Solanales</taxon>
        <taxon>Solanaceae</taxon>
        <taxon>Solanoideae</taxon>
        <taxon>Hyoscyameae</taxon>
        <taxon>Anisodus</taxon>
    </lineage>
</organism>
<dbReference type="PROSITE" id="PS51450">
    <property type="entry name" value="LRR"/>
    <property type="match status" value="1"/>
</dbReference>
<dbReference type="AlphaFoldDB" id="A0A9Q1M5E1"/>
<evidence type="ECO:0000313" key="4">
    <source>
        <dbReference type="EMBL" id="KAJ8552017.1"/>
    </source>
</evidence>
<name>A0A9Q1M5E1_9SOLA</name>
<feature type="region of interest" description="Disordered" evidence="3">
    <location>
        <begin position="66"/>
        <end position="204"/>
    </location>
</feature>
<feature type="compositionally biased region" description="Basic and acidic residues" evidence="3">
    <location>
        <begin position="106"/>
        <end position="121"/>
    </location>
</feature>
<dbReference type="Gene3D" id="3.80.10.10">
    <property type="entry name" value="Ribonuclease Inhibitor"/>
    <property type="match status" value="1"/>
</dbReference>
<feature type="compositionally biased region" description="Basic and acidic residues" evidence="3">
    <location>
        <begin position="69"/>
        <end position="78"/>
    </location>
</feature>
<keyword evidence="5" id="KW-1185">Reference proteome</keyword>
<dbReference type="PANTHER" id="PTHR15454">
    <property type="entry name" value="NISCHARIN RELATED"/>
    <property type="match status" value="1"/>
</dbReference>
<proteinExistence type="predicted"/>
<evidence type="ECO:0000256" key="2">
    <source>
        <dbReference type="ARBA" id="ARBA00022737"/>
    </source>
</evidence>
<keyword evidence="1" id="KW-0433">Leucine-rich repeat</keyword>
<protein>
    <submittedName>
        <fullName evidence="4">Uncharacterized protein</fullName>
    </submittedName>
</protein>
<dbReference type="InterPro" id="IPR032675">
    <property type="entry name" value="LRR_dom_sf"/>
</dbReference>
<dbReference type="GO" id="GO:0005737">
    <property type="term" value="C:cytoplasm"/>
    <property type="evidence" value="ECO:0007669"/>
    <property type="project" value="TreeGrafter"/>
</dbReference>
<accession>A0A9Q1M5E1</accession>
<dbReference type="EMBL" id="JAJAGQ010000010">
    <property type="protein sequence ID" value="KAJ8552017.1"/>
    <property type="molecule type" value="Genomic_DNA"/>
</dbReference>